<dbReference type="PANTHER" id="PTHR48070:SF3">
    <property type="entry name" value="ESTERASE DBAE-RELATED"/>
    <property type="match status" value="1"/>
</dbReference>
<comment type="caution">
    <text evidence="4">The sequence shown here is derived from an EMBL/GenBank/DDBJ whole genome shotgun (WGS) entry which is preliminary data.</text>
</comment>
<gene>
    <name evidence="4" type="ORF">Daus18300_000109</name>
</gene>
<evidence type="ECO:0000313" key="4">
    <source>
        <dbReference type="EMBL" id="KAL1884000.1"/>
    </source>
</evidence>
<accession>A0ABR3Y7W5</accession>
<sequence length="233" mass="25941">MRGVNGTSKPSRAILCIHGGGASPAIFRFQLATFRAAMKENFEFVYADAPHVAVAGPDVLPFFAGMDPYFSWFRKGAKDTDEEIALFNASIKKSVEKWTRTNPHSQIVGVLGFSQGGLASTVLLWEQQMGLVPWLPKLEFGVLICCAYSDVATAYMRAHSRSDDKMAIKIPSLHLHGRQDCNLGQARQTLATHYSPEFAQVIEFEGEHHVPKKWEDIQKVTKTTRQLLQCNAT</sequence>
<dbReference type="EMBL" id="JAWRVE010000001">
    <property type="protein sequence ID" value="KAL1884000.1"/>
    <property type="molecule type" value="Genomic_DNA"/>
</dbReference>
<evidence type="ECO:0000259" key="3">
    <source>
        <dbReference type="Pfam" id="PF03959"/>
    </source>
</evidence>
<dbReference type="PANTHER" id="PTHR48070">
    <property type="entry name" value="ESTERASE OVCA2"/>
    <property type="match status" value="1"/>
</dbReference>
<dbReference type="InterPro" id="IPR050593">
    <property type="entry name" value="LovG"/>
</dbReference>
<reference evidence="4 5" key="1">
    <citation type="journal article" date="2024" name="IMA Fungus">
        <title>IMA Genome - F19 : A genome assembly and annotation guide to empower mycologists, including annotated draft genome sequences of Ceratocystis pirilliformis, Diaporthe australafricana, Fusarium ophioides, Paecilomyces lecythidis, and Sporothrix stenoceras.</title>
        <authorList>
            <person name="Aylward J."/>
            <person name="Wilson A.M."/>
            <person name="Visagie C.M."/>
            <person name="Spraker J."/>
            <person name="Barnes I."/>
            <person name="Buitendag C."/>
            <person name="Ceriani C."/>
            <person name="Del Mar Angel L."/>
            <person name="du Plessis D."/>
            <person name="Fuchs T."/>
            <person name="Gasser K."/>
            <person name="Kramer D."/>
            <person name="Li W."/>
            <person name="Munsamy K."/>
            <person name="Piso A."/>
            <person name="Price J.L."/>
            <person name="Sonnekus B."/>
            <person name="Thomas C."/>
            <person name="van der Nest A."/>
            <person name="van Dijk A."/>
            <person name="van Heerden A."/>
            <person name="van Vuuren N."/>
            <person name="Yilmaz N."/>
            <person name="Duong T.A."/>
            <person name="van der Merwe N.A."/>
            <person name="Wingfield M.J."/>
            <person name="Wingfield B.D."/>
        </authorList>
    </citation>
    <scope>NUCLEOTIDE SEQUENCE [LARGE SCALE GENOMIC DNA]</scope>
    <source>
        <strain evidence="4 5">CMW 18300</strain>
    </source>
</reference>
<dbReference type="SUPFAM" id="SSF53474">
    <property type="entry name" value="alpha/beta-Hydrolases"/>
    <property type="match status" value="1"/>
</dbReference>
<evidence type="ECO:0000256" key="1">
    <source>
        <dbReference type="ARBA" id="ARBA00005863"/>
    </source>
</evidence>
<organism evidence="4 5">
    <name type="scientific">Diaporthe australafricana</name>
    <dbReference type="NCBI Taxonomy" id="127596"/>
    <lineage>
        <taxon>Eukaryota</taxon>
        <taxon>Fungi</taxon>
        <taxon>Dikarya</taxon>
        <taxon>Ascomycota</taxon>
        <taxon>Pezizomycotina</taxon>
        <taxon>Sordariomycetes</taxon>
        <taxon>Sordariomycetidae</taxon>
        <taxon>Diaporthales</taxon>
        <taxon>Diaporthaceae</taxon>
        <taxon>Diaporthe</taxon>
    </lineage>
</organism>
<evidence type="ECO:0000313" key="5">
    <source>
        <dbReference type="Proteomes" id="UP001583177"/>
    </source>
</evidence>
<dbReference type="Proteomes" id="UP001583177">
    <property type="component" value="Unassembled WGS sequence"/>
</dbReference>
<protein>
    <recommendedName>
        <fullName evidence="3">Serine hydrolase domain-containing protein</fullName>
    </recommendedName>
</protein>
<keyword evidence="2" id="KW-0378">Hydrolase</keyword>
<name>A0ABR3Y7W5_9PEZI</name>
<feature type="domain" description="Serine hydrolase" evidence="3">
    <location>
        <begin position="12"/>
        <end position="219"/>
    </location>
</feature>
<keyword evidence="5" id="KW-1185">Reference proteome</keyword>
<dbReference type="Gene3D" id="3.40.50.1820">
    <property type="entry name" value="alpha/beta hydrolase"/>
    <property type="match status" value="1"/>
</dbReference>
<comment type="similarity">
    <text evidence="1">Belongs to the LovG family.</text>
</comment>
<dbReference type="Pfam" id="PF03959">
    <property type="entry name" value="FSH1"/>
    <property type="match status" value="1"/>
</dbReference>
<dbReference type="InterPro" id="IPR005645">
    <property type="entry name" value="FSH-like_dom"/>
</dbReference>
<evidence type="ECO:0000256" key="2">
    <source>
        <dbReference type="ARBA" id="ARBA00022801"/>
    </source>
</evidence>
<dbReference type="InterPro" id="IPR029058">
    <property type="entry name" value="AB_hydrolase_fold"/>
</dbReference>
<proteinExistence type="inferred from homology"/>